<organism evidence="1 2">
    <name type="scientific">Inconstantimicrobium mannanitabidum</name>
    <dbReference type="NCBI Taxonomy" id="1604901"/>
    <lineage>
        <taxon>Bacteria</taxon>
        <taxon>Bacillati</taxon>
        <taxon>Bacillota</taxon>
        <taxon>Clostridia</taxon>
        <taxon>Eubacteriales</taxon>
        <taxon>Clostridiaceae</taxon>
        <taxon>Inconstantimicrobium</taxon>
    </lineage>
</organism>
<gene>
    <name evidence="1" type="ORF">rsdtw13_04420</name>
</gene>
<evidence type="ECO:0000313" key="2">
    <source>
        <dbReference type="Proteomes" id="UP001058074"/>
    </source>
</evidence>
<evidence type="ECO:0000313" key="1">
    <source>
        <dbReference type="EMBL" id="GKX65184.1"/>
    </source>
</evidence>
<protein>
    <submittedName>
        <fullName evidence="1">Uncharacterized protein</fullName>
    </submittedName>
</protein>
<dbReference type="EMBL" id="BROD01000001">
    <property type="protein sequence ID" value="GKX65184.1"/>
    <property type="molecule type" value="Genomic_DNA"/>
</dbReference>
<dbReference type="Proteomes" id="UP001058074">
    <property type="component" value="Unassembled WGS sequence"/>
</dbReference>
<reference evidence="1" key="1">
    <citation type="journal article" date="2025" name="Int. J. Syst. Evol. Microbiol.">
        <title>Inconstantimicrobium mannanitabidum sp. nov., a novel member of the family Clostridiaceae isolated from anoxic soil under the treatment of reductive soil disinfestation.</title>
        <authorList>
            <person name="Ueki A."/>
            <person name="Tonouchi A."/>
            <person name="Honma S."/>
            <person name="Kaku N."/>
            <person name="Ueki K."/>
        </authorList>
    </citation>
    <scope>NUCLEOTIDE SEQUENCE</scope>
    <source>
        <strain evidence="1">TW13</strain>
    </source>
</reference>
<proteinExistence type="predicted"/>
<sequence>MIVNKEEFKRLKSEGGSLFKAIHTIANLEYGYSEIKCGTGLNVYIMNNGILGDIAFGKKIYIDFNSINDVEVSNDKLIISVNEDEVENKVVFKINNINSINRIYNTIRQNSNLEYKEIDVQQCNVVTTNASNIATTDLSKRQVEKERVKELKKDHIPYCPKCHSTSLHYIEKRKRLSLGRTLVGGAVGSLVNPVGTVAGAAMGGLTSNKMKKGEVKCLNCGHTWKL</sequence>
<name>A0ACB5R8J4_9CLOT</name>
<comment type="caution">
    <text evidence="1">The sequence shown here is derived from an EMBL/GenBank/DDBJ whole genome shotgun (WGS) entry which is preliminary data.</text>
</comment>
<accession>A0ACB5R8J4</accession>
<keyword evidence="2" id="KW-1185">Reference proteome</keyword>